<comment type="subcellular location">
    <subcellularLocation>
        <location evidence="1">Nucleus</location>
    </subcellularLocation>
</comment>
<keyword evidence="4" id="KW-0805">Transcription regulation</keyword>
<reference evidence="11" key="1">
    <citation type="submission" date="2022-11" db="EMBL/GenBank/DDBJ databases">
        <title>Centuries of genome instability and evolution in soft-shell clam transmissible cancer (bioRxiv).</title>
        <authorList>
            <person name="Hart S.F.M."/>
            <person name="Yonemitsu M.A."/>
            <person name="Giersch R.M."/>
            <person name="Beal B.F."/>
            <person name="Arriagada G."/>
            <person name="Davis B.W."/>
            <person name="Ostrander E.A."/>
            <person name="Goff S.P."/>
            <person name="Metzger M.J."/>
        </authorList>
    </citation>
    <scope>NUCLEOTIDE SEQUENCE</scope>
    <source>
        <strain evidence="11">MELC-2E11</strain>
        <tissue evidence="11">Siphon/mantle</tissue>
    </source>
</reference>
<evidence type="ECO:0000256" key="6">
    <source>
        <dbReference type="ARBA" id="ARBA00023163"/>
    </source>
</evidence>
<comment type="function">
    <text evidence="8">Part of the SNAPc complex required for the transcription of both RNA polymerase II and III small-nuclear RNA genes. Binds to the proximal sequence element (PSE), a non-TATA-box basal promoter element common to these 2 types of genes. Recruits TBP and BRF2 to the U6 snRNA TATA box.</text>
</comment>
<dbReference type="PANTHER" id="PTHR13421">
    <property type="entry name" value="SNRNA-ACTIVATING PROTEIN COMPLEX SUBUNIT 3"/>
    <property type="match status" value="1"/>
</dbReference>
<evidence type="ECO:0000256" key="1">
    <source>
        <dbReference type="ARBA" id="ARBA00004123"/>
    </source>
</evidence>
<keyword evidence="5" id="KW-0238">DNA-binding</keyword>
<evidence type="ECO:0000256" key="8">
    <source>
        <dbReference type="ARBA" id="ARBA00025193"/>
    </source>
</evidence>
<evidence type="ECO:0000256" key="4">
    <source>
        <dbReference type="ARBA" id="ARBA00023015"/>
    </source>
</evidence>
<evidence type="ECO:0000256" key="9">
    <source>
        <dbReference type="ARBA" id="ARBA00025958"/>
    </source>
</evidence>
<dbReference type="InterPro" id="IPR022042">
    <property type="entry name" value="snRNA-activating_su3"/>
</dbReference>
<keyword evidence="12" id="KW-1185">Reference proteome</keyword>
<evidence type="ECO:0000256" key="10">
    <source>
        <dbReference type="ARBA" id="ARBA00029606"/>
    </source>
</evidence>
<evidence type="ECO:0000256" key="3">
    <source>
        <dbReference type="ARBA" id="ARBA00013634"/>
    </source>
</evidence>
<dbReference type="EMBL" id="CP111014">
    <property type="protein sequence ID" value="WAR00236.1"/>
    <property type="molecule type" value="Genomic_DNA"/>
</dbReference>
<sequence>MSRQRFEASELINVRDFLAQWSNDVYIQCATDPTKSTDLLAEKMNMSEENVKELESVCSLDLLNKPGVETKTRWDSLEKIPPQVHYNNAITNIVKTVPEDCRVIYPDVILTVNIHRGVKTFLQDRDEDHPKTDQLYPSNTLLVLGRQKLTDLRDVVRCVHDLAVAGDASENPDADCQNYAKQYHEHVLSRLIRDWASDPDRQVGPFETQRMEETTFLDLTLRLGHPYLYLHQGDCEHLMVISDIKLLTKEHPQDVRDYPYLMKKYQRVRTACRVCTKQAARWITYGSEFTPENPCFFCDVCFRSLHYDLNNKKIGDFEAYRFFDHQAIV</sequence>
<dbReference type="Pfam" id="PF12251">
    <property type="entry name" value="SNAPC3"/>
    <property type="match status" value="1"/>
</dbReference>
<name>A0ABY7DZA0_MYAAR</name>
<comment type="similarity">
    <text evidence="2">Belongs to the SNAPC3/SRD2 family.</text>
</comment>
<evidence type="ECO:0000313" key="12">
    <source>
        <dbReference type="Proteomes" id="UP001164746"/>
    </source>
</evidence>
<keyword evidence="7" id="KW-0539">Nucleus</keyword>
<comment type="subunit">
    <text evidence="9">Part of the SNAPc complex composed of 5 subunits: SNAPC1, SNAPC2, SNAPC3, SNAPC4 and SNAPC5. SNAPC3 interacts with SNAPC1.</text>
</comment>
<gene>
    <name evidence="11" type="ORF">MAR_024608</name>
</gene>
<accession>A0ABY7DZA0</accession>
<keyword evidence="6" id="KW-0804">Transcription</keyword>
<evidence type="ECO:0000313" key="11">
    <source>
        <dbReference type="EMBL" id="WAR00236.1"/>
    </source>
</evidence>
<organism evidence="11 12">
    <name type="scientific">Mya arenaria</name>
    <name type="common">Soft-shell clam</name>
    <dbReference type="NCBI Taxonomy" id="6604"/>
    <lineage>
        <taxon>Eukaryota</taxon>
        <taxon>Metazoa</taxon>
        <taxon>Spiralia</taxon>
        <taxon>Lophotrochozoa</taxon>
        <taxon>Mollusca</taxon>
        <taxon>Bivalvia</taxon>
        <taxon>Autobranchia</taxon>
        <taxon>Heteroconchia</taxon>
        <taxon>Euheterodonta</taxon>
        <taxon>Imparidentia</taxon>
        <taxon>Neoheterodontei</taxon>
        <taxon>Myida</taxon>
        <taxon>Myoidea</taxon>
        <taxon>Myidae</taxon>
        <taxon>Mya</taxon>
    </lineage>
</organism>
<evidence type="ECO:0000256" key="7">
    <source>
        <dbReference type="ARBA" id="ARBA00023242"/>
    </source>
</evidence>
<proteinExistence type="inferred from homology"/>
<dbReference type="Proteomes" id="UP001164746">
    <property type="component" value="Chromosome 3"/>
</dbReference>
<dbReference type="PANTHER" id="PTHR13421:SF16">
    <property type="entry name" value="SNRNA-ACTIVATING PROTEIN COMPLEX SUBUNIT 3"/>
    <property type="match status" value="1"/>
</dbReference>
<evidence type="ECO:0000256" key="2">
    <source>
        <dbReference type="ARBA" id="ARBA00010410"/>
    </source>
</evidence>
<protein>
    <recommendedName>
        <fullName evidence="3">snRNA-activating protein complex subunit 3</fullName>
    </recommendedName>
    <alternativeName>
        <fullName evidence="10">Small nuclear RNA-activating complex polypeptide 3</fullName>
    </alternativeName>
</protein>
<evidence type="ECO:0000256" key="5">
    <source>
        <dbReference type="ARBA" id="ARBA00023125"/>
    </source>
</evidence>